<protein>
    <recommendedName>
        <fullName evidence="4">Transposase DDE domain-containing protein</fullName>
    </recommendedName>
</protein>
<feature type="compositionally biased region" description="Basic and acidic residues" evidence="1">
    <location>
        <begin position="117"/>
        <end position="126"/>
    </location>
</feature>
<sequence length="179" mass="20452">MCAPATYDDEGDVITTCGCVRTATLSLEFFLRERQPLLFGTTQWFASYSRRSAIEHVHSEARAHRDMNFDRFCSRVHGASRNHALITFGLVGLNVRKIRDWHLLRLAPNPWLAAIGDHSDAPPTDKLKRRKRHPRARALHECVERPHYLTARNSRKTFADVGRRPVPLVRTTAVPHQPG</sequence>
<dbReference type="EMBL" id="SZYE01000015">
    <property type="protein sequence ID" value="TKR26774.1"/>
    <property type="molecule type" value="Genomic_DNA"/>
</dbReference>
<feature type="region of interest" description="Disordered" evidence="1">
    <location>
        <begin position="115"/>
        <end position="135"/>
    </location>
</feature>
<dbReference type="RefSeq" id="WP_154728370.1">
    <property type="nucleotide sequence ID" value="NZ_SZYE01000015.1"/>
</dbReference>
<evidence type="ECO:0000313" key="2">
    <source>
        <dbReference type="EMBL" id="TKR26774.1"/>
    </source>
</evidence>
<evidence type="ECO:0008006" key="4">
    <source>
        <dbReference type="Google" id="ProtNLM"/>
    </source>
</evidence>
<organism evidence="2 3">
    <name type="scientific">Cellulomonas hominis</name>
    <dbReference type="NCBI Taxonomy" id="156981"/>
    <lineage>
        <taxon>Bacteria</taxon>
        <taxon>Bacillati</taxon>
        <taxon>Actinomycetota</taxon>
        <taxon>Actinomycetes</taxon>
        <taxon>Micrococcales</taxon>
        <taxon>Cellulomonadaceae</taxon>
        <taxon>Cellulomonas</taxon>
    </lineage>
</organism>
<dbReference type="AlphaFoldDB" id="A0A7Z8NRM8"/>
<name>A0A7Z8NRM8_9CELL</name>
<accession>A0A7Z8NRM8</accession>
<comment type="caution">
    <text evidence="2">The sequence shown here is derived from an EMBL/GenBank/DDBJ whole genome shotgun (WGS) entry which is preliminary data.</text>
</comment>
<dbReference type="OrthoDB" id="4485191at2"/>
<gene>
    <name evidence="2" type="ORF">FA014_03770</name>
</gene>
<proteinExistence type="predicted"/>
<reference evidence="2 3" key="1">
    <citation type="submission" date="2019-05" db="EMBL/GenBank/DDBJ databases">
        <title>Genome sequence of Cellulomonas hominis strain CS1.</title>
        <authorList>
            <person name="Belmont J."/>
            <person name="Maclea K.S."/>
        </authorList>
    </citation>
    <scope>NUCLEOTIDE SEQUENCE [LARGE SCALE GENOMIC DNA]</scope>
    <source>
        <strain evidence="2 3">CS1</strain>
    </source>
</reference>
<dbReference type="Proteomes" id="UP000308121">
    <property type="component" value="Unassembled WGS sequence"/>
</dbReference>
<evidence type="ECO:0000313" key="3">
    <source>
        <dbReference type="Proteomes" id="UP000308121"/>
    </source>
</evidence>
<evidence type="ECO:0000256" key="1">
    <source>
        <dbReference type="SAM" id="MobiDB-lite"/>
    </source>
</evidence>